<dbReference type="Proteomes" id="UP001159427">
    <property type="component" value="Unassembled WGS sequence"/>
</dbReference>
<dbReference type="Pfam" id="PF03160">
    <property type="entry name" value="Calx-beta"/>
    <property type="match status" value="1"/>
</dbReference>
<evidence type="ECO:0000256" key="2">
    <source>
        <dbReference type="ARBA" id="ARBA00022737"/>
    </source>
</evidence>
<dbReference type="SUPFAM" id="SSF141072">
    <property type="entry name" value="CalX-like"/>
    <property type="match status" value="1"/>
</dbReference>
<dbReference type="InterPro" id="IPR013320">
    <property type="entry name" value="ConA-like_dom_sf"/>
</dbReference>
<keyword evidence="1" id="KW-0732">Signal</keyword>
<evidence type="ECO:0000256" key="1">
    <source>
        <dbReference type="ARBA" id="ARBA00022729"/>
    </source>
</evidence>
<reference evidence="5 6" key="1">
    <citation type="submission" date="2022-05" db="EMBL/GenBank/DDBJ databases">
        <authorList>
            <consortium name="Genoscope - CEA"/>
            <person name="William W."/>
        </authorList>
    </citation>
    <scope>NUCLEOTIDE SEQUENCE [LARGE SCALE GENOMIC DNA]</scope>
</reference>
<dbReference type="Gene3D" id="2.60.40.2030">
    <property type="match status" value="1"/>
</dbReference>
<keyword evidence="6" id="KW-1185">Reference proteome</keyword>
<sequence>MTANYSWPFYPIANQALYGYDQAANKSFKSETIPNGVRNQVEDGIHALFVPPGVEIDLGDFSGSCISNPNLCENFTVSFLFRSGAEKALKVLDSGVKYGDRDEYGWSFEISSTFVGEAVVMVSDGNSELYIEKLAGTNTWIQMVFTFDPDSSSRSVVLYQNGSHGDAPIGGSSVWLQDRNTRLKLGSRSNTKGFFISNLNFFGIKLKVDEIKEHGNRSFKEAMEVNNVTIEILEAQVIIPADSGMAVIRMLRQGFLAIATAVDYDTKSLTAEPNMHFKAATGKQLAFAPGEIFKEVKIGIINKDNSFEGNRTFQVIFSSPHSSVILKGPKQVNVTIMYTKGDATLVTKPSVMLDVIYSLN</sequence>
<comment type="caution">
    <text evidence="5">The sequence shown here is derived from an EMBL/GenBank/DDBJ whole genome shotgun (WGS) entry which is preliminary data.</text>
</comment>
<proteinExistence type="predicted"/>
<accession>A0ABN8S611</accession>
<dbReference type="EMBL" id="CALNXI010002354">
    <property type="protein sequence ID" value="CAH3186665.1"/>
    <property type="molecule type" value="Genomic_DNA"/>
</dbReference>
<protein>
    <recommendedName>
        <fullName evidence="4">Calx-beta domain-containing protein</fullName>
    </recommendedName>
</protein>
<feature type="domain" description="Calx-beta" evidence="4">
    <location>
        <begin position="228"/>
        <end position="337"/>
    </location>
</feature>
<keyword evidence="2" id="KW-0677">Repeat</keyword>
<dbReference type="SUPFAM" id="SSF49899">
    <property type="entry name" value="Concanavalin A-like lectins/glucanases"/>
    <property type="match status" value="1"/>
</dbReference>
<dbReference type="InterPro" id="IPR003644">
    <property type="entry name" value="Calx_beta"/>
</dbReference>
<evidence type="ECO:0000313" key="5">
    <source>
        <dbReference type="EMBL" id="CAH3186665.1"/>
    </source>
</evidence>
<organism evidence="5 6">
    <name type="scientific">Porites evermanni</name>
    <dbReference type="NCBI Taxonomy" id="104178"/>
    <lineage>
        <taxon>Eukaryota</taxon>
        <taxon>Metazoa</taxon>
        <taxon>Cnidaria</taxon>
        <taxon>Anthozoa</taxon>
        <taxon>Hexacorallia</taxon>
        <taxon>Scleractinia</taxon>
        <taxon>Fungiina</taxon>
        <taxon>Poritidae</taxon>
        <taxon>Porites</taxon>
    </lineage>
</organism>
<evidence type="ECO:0000313" key="6">
    <source>
        <dbReference type="Proteomes" id="UP001159427"/>
    </source>
</evidence>
<keyword evidence="3" id="KW-0106">Calcium</keyword>
<gene>
    <name evidence="5" type="ORF">PEVE_00017043</name>
</gene>
<name>A0ABN8S611_9CNID</name>
<evidence type="ECO:0000259" key="4">
    <source>
        <dbReference type="Pfam" id="PF03160"/>
    </source>
</evidence>
<dbReference type="Gene3D" id="2.60.120.200">
    <property type="match status" value="1"/>
</dbReference>
<evidence type="ECO:0000256" key="3">
    <source>
        <dbReference type="ARBA" id="ARBA00022837"/>
    </source>
</evidence>
<dbReference type="InterPro" id="IPR038081">
    <property type="entry name" value="CalX-like_sf"/>
</dbReference>